<dbReference type="EMBL" id="JAGFBR010000017">
    <property type="protein sequence ID" value="KAH0451453.1"/>
    <property type="molecule type" value="Genomic_DNA"/>
</dbReference>
<name>A0AAV7G6U0_DENCH</name>
<comment type="caution">
    <text evidence="1">The sequence shown here is derived from an EMBL/GenBank/DDBJ whole genome shotgun (WGS) entry which is preliminary data.</text>
</comment>
<proteinExistence type="predicted"/>
<keyword evidence="2" id="KW-1185">Reference proteome</keyword>
<evidence type="ECO:0000313" key="1">
    <source>
        <dbReference type="EMBL" id="KAH0451453.1"/>
    </source>
</evidence>
<organism evidence="1 2">
    <name type="scientific">Dendrobium chrysotoxum</name>
    <name type="common">Orchid</name>
    <dbReference type="NCBI Taxonomy" id="161865"/>
    <lineage>
        <taxon>Eukaryota</taxon>
        <taxon>Viridiplantae</taxon>
        <taxon>Streptophyta</taxon>
        <taxon>Embryophyta</taxon>
        <taxon>Tracheophyta</taxon>
        <taxon>Spermatophyta</taxon>
        <taxon>Magnoliopsida</taxon>
        <taxon>Liliopsida</taxon>
        <taxon>Asparagales</taxon>
        <taxon>Orchidaceae</taxon>
        <taxon>Epidendroideae</taxon>
        <taxon>Malaxideae</taxon>
        <taxon>Dendrobiinae</taxon>
        <taxon>Dendrobium</taxon>
    </lineage>
</organism>
<evidence type="ECO:0000313" key="2">
    <source>
        <dbReference type="Proteomes" id="UP000775213"/>
    </source>
</evidence>
<reference evidence="1 2" key="1">
    <citation type="journal article" date="2021" name="Hortic Res">
        <title>Chromosome-scale assembly of the Dendrobium chrysotoxum genome enhances the understanding of orchid evolution.</title>
        <authorList>
            <person name="Zhang Y."/>
            <person name="Zhang G.Q."/>
            <person name="Zhang D."/>
            <person name="Liu X.D."/>
            <person name="Xu X.Y."/>
            <person name="Sun W.H."/>
            <person name="Yu X."/>
            <person name="Zhu X."/>
            <person name="Wang Z.W."/>
            <person name="Zhao X."/>
            <person name="Zhong W.Y."/>
            <person name="Chen H."/>
            <person name="Yin W.L."/>
            <person name="Huang T."/>
            <person name="Niu S.C."/>
            <person name="Liu Z.J."/>
        </authorList>
    </citation>
    <scope>NUCLEOTIDE SEQUENCE [LARGE SCALE GENOMIC DNA]</scope>
    <source>
        <strain evidence="1">Lindl</strain>
    </source>
</reference>
<dbReference type="Proteomes" id="UP000775213">
    <property type="component" value="Unassembled WGS sequence"/>
</dbReference>
<sequence length="64" mass="7642">MTLPLNDTLNIYDYMMILTNQTYIKKDGNRPKKIWLESIKNKFFLLDLNENLTLNKTMEKEDAT</sequence>
<gene>
    <name evidence="1" type="ORF">IEQ34_018752</name>
</gene>
<dbReference type="AlphaFoldDB" id="A0AAV7G6U0"/>
<protein>
    <submittedName>
        <fullName evidence="1">Uncharacterized protein</fullName>
    </submittedName>
</protein>
<accession>A0AAV7G6U0</accession>